<name>A0AAU8FNC4_9BACT</name>
<gene>
    <name evidence="2" type="ORF">ABV298_06435</name>
</gene>
<feature type="transmembrane region" description="Helical" evidence="1">
    <location>
        <begin position="198"/>
        <end position="215"/>
    </location>
</feature>
<protein>
    <recommendedName>
        <fullName evidence="3">DUF697 domain-containing protein</fullName>
    </recommendedName>
</protein>
<dbReference type="RefSeq" id="WP_353721338.1">
    <property type="nucleotide sequence ID" value="NZ_CP159289.1"/>
</dbReference>
<accession>A0AAU8FNC4</accession>
<evidence type="ECO:0000256" key="1">
    <source>
        <dbReference type="SAM" id="Phobius"/>
    </source>
</evidence>
<evidence type="ECO:0000313" key="2">
    <source>
        <dbReference type="EMBL" id="XCH26040.1"/>
    </source>
</evidence>
<reference evidence="2" key="1">
    <citation type="submission" date="2024-06" db="EMBL/GenBank/DDBJ databases">
        <title>Sequencing and assembly of the genome of Dyadobacter sp. strain 676, a symbiont of Cyamopsis tetragonoloba.</title>
        <authorList>
            <person name="Guro P."/>
            <person name="Sazanova A."/>
            <person name="Kuznetsova I."/>
            <person name="Belimov A."/>
            <person name="Safronova V."/>
        </authorList>
    </citation>
    <scope>NUCLEOTIDE SEQUENCE</scope>
    <source>
        <strain evidence="2">676</strain>
    </source>
</reference>
<dbReference type="EMBL" id="CP159289">
    <property type="protein sequence ID" value="XCH26040.1"/>
    <property type="molecule type" value="Genomic_DNA"/>
</dbReference>
<proteinExistence type="predicted"/>
<organism evidence="2">
    <name type="scientific">Dyadobacter sp. 676</name>
    <dbReference type="NCBI Taxonomy" id="3088362"/>
    <lineage>
        <taxon>Bacteria</taxon>
        <taxon>Pseudomonadati</taxon>
        <taxon>Bacteroidota</taxon>
        <taxon>Cytophagia</taxon>
        <taxon>Cytophagales</taxon>
        <taxon>Spirosomataceae</taxon>
        <taxon>Dyadobacter</taxon>
    </lineage>
</organism>
<feature type="transmembrane region" description="Helical" evidence="1">
    <location>
        <begin position="143"/>
        <end position="167"/>
    </location>
</feature>
<keyword evidence="1" id="KW-0812">Transmembrane</keyword>
<sequence length="241" mass="25594">MMIWGNQLSRKPMPTNEVILRLAQSFKGLPTDVVVKQMDALGIKSQEATKVMMLLSDKTDMVKEKQALANKAMKEGTSLTNEFNVKNETRMAQLEKTGKMITWLAEQLGNMSIPAVLLVTTGFIALVKALAAVPEFIVENKETFAALGVAIVSLNAANIAAAASALAHAAVEKGRVIATQSVTAAQWRLNAAMTANPIRLVVAAISALVGGFMVWHNHSEKVRAGVSGLMAGLKEAAGVVA</sequence>
<keyword evidence="1" id="KW-1133">Transmembrane helix</keyword>
<feature type="transmembrane region" description="Helical" evidence="1">
    <location>
        <begin position="108"/>
        <end position="131"/>
    </location>
</feature>
<keyword evidence="1" id="KW-0472">Membrane</keyword>
<dbReference type="AlphaFoldDB" id="A0AAU8FNC4"/>
<evidence type="ECO:0008006" key="3">
    <source>
        <dbReference type="Google" id="ProtNLM"/>
    </source>
</evidence>